<name>G3MB90_9CAUD</name>
<proteinExistence type="predicted"/>
<evidence type="ECO:0000256" key="1">
    <source>
        <dbReference type="SAM" id="MobiDB-lite"/>
    </source>
</evidence>
<reference evidence="2 3" key="1">
    <citation type="submission" date="2011-09" db="EMBL/GenBank/DDBJ databases">
        <authorList>
            <person name="Pope W.H."/>
            <person name="Pedulla M.L."/>
            <person name="Ford M.E."/>
            <person name="Peebles C.L."/>
            <person name="Hatfull G.H."/>
            <person name="Hendrix R.W."/>
        </authorList>
    </citation>
    <scope>NUCLEOTIDE SEQUENCE [LARGE SCALE GENOMIC DNA]</scope>
    <source>
        <strain evidence="2">G</strain>
    </source>
</reference>
<dbReference type="GeneID" id="18563239"/>
<dbReference type="RefSeq" id="YP_009015331.1">
    <property type="nucleotide sequence ID" value="NC_023719.1"/>
</dbReference>
<feature type="region of interest" description="Disordered" evidence="1">
    <location>
        <begin position="94"/>
        <end position="162"/>
    </location>
</feature>
<organism evidence="2 3">
    <name type="scientific">Bacillus phage G</name>
    <dbReference type="NCBI Taxonomy" id="2884420"/>
    <lineage>
        <taxon>Viruses</taxon>
        <taxon>Duplodnaviria</taxon>
        <taxon>Heunggongvirae</taxon>
        <taxon>Uroviricota</taxon>
        <taxon>Caudoviricetes</taxon>
        <taxon>Donellivirus</taxon>
        <taxon>Donellivirus gee</taxon>
    </lineage>
</organism>
<protein>
    <submittedName>
        <fullName evidence="2">Gp20</fullName>
    </submittedName>
</protein>
<feature type="compositionally biased region" description="Basic and acidic residues" evidence="1">
    <location>
        <begin position="112"/>
        <end position="162"/>
    </location>
</feature>
<evidence type="ECO:0000313" key="2">
    <source>
        <dbReference type="EMBL" id="AEO93291.1"/>
    </source>
</evidence>
<dbReference type="KEGG" id="vg:18563239"/>
<sequence length="162" mass="18901">MSKKISRLKKTALMPTQMFESQLDQISDKGRDVLKALEDYKFFVDQTSRVMKNDPALIEVIVGKKKNLEEASAKIYDIVFDIENLDISALYERQEEKTNENQGIQVPESQDDSNKEEVKEEPEKDSNEEVPKEENKEQENPNESKDENTKNEEKQEEKDKKE</sequence>
<dbReference type="Proteomes" id="UP000009273">
    <property type="component" value="Segment"/>
</dbReference>
<accession>G3MB90</accession>
<dbReference type="EMBL" id="JN638751">
    <property type="protein sequence ID" value="AEO93291.1"/>
    <property type="molecule type" value="Genomic_DNA"/>
</dbReference>
<evidence type="ECO:0000313" key="3">
    <source>
        <dbReference type="Proteomes" id="UP000009273"/>
    </source>
</evidence>
<gene>
    <name evidence="2" type="primary">20</name>
    <name evidence="2" type="ORF">G_20</name>
</gene>
<keyword evidence="3" id="KW-1185">Reference proteome</keyword>